<accession>A0A7S4JHB3</accession>
<dbReference type="EC" id="3.1.-.-" evidence="1"/>
<dbReference type="Gene3D" id="3.40.50.1820">
    <property type="entry name" value="alpha/beta hydrolase"/>
    <property type="match status" value="1"/>
</dbReference>
<dbReference type="SUPFAM" id="SSF53474">
    <property type="entry name" value="alpha/beta-Hydrolases"/>
    <property type="match status" value="1"/>
</dbReference>
<dbReference type="AlphaFoldDB" id="A0A7S4JHB3"/>
<dbReference type="GO" id="GO:0005789">
    <property type="term" value="C:endoplasmic reticulum membrane"/>
    <property type="evidence" value="ECO:0007669"/>
    <property type="project" value="UniProtKB-SubCell"/>
</dbReference>
<feature type="domain" description="GPI inositol-deacylase PGAP1-like alpha/beta" evidence="3">
    <location>
        <begin position="154"/>
        <end position="233"/>
    </location>
</feature>
<protein>
    <recommendedName>
        <fullName evidence="1">GPI inositol-deacylase</fullName>
        <ecNumber evidence="1">3.1.-.-</ecNumber>
    </recommendedName>
</protein>
<evidence type="ECO:0000313" key="4">
    <source>
        <dbReference type="EMBL" id="CAE2263640.1"/>
    </source>
</evidence>
<organism evidence="4">
    <name type="scientific">Odontella aurita</name>
    <dbReference type="NCBI Taxonomy" id="265563"/>
    <lineage>
        <taxon>Eukaryota</taxon>
        <taxon>Sar</taxon>
        <taxon>Stramenopiles</taxon>
        <taxon>Ochrophyta</taxon>
        <taxon>Bacillariophyta</taxon>
        <taxon>Mediophyceae</taxon>
        <taxon>Biddulphiophycidae</taxon>
        <taxon>Eupodiscales</taxon>
        <taxon>Odontellaceae</taxon>
        <taxon>Odontella</taxon>
    </lineage>
</organism>
<reference evidence="4" key="1">
    <citation type="submission" date="2021-01" db="EMBL/GenBank/DDBJ databases">
        <authorList>
            <person name="Corre E."/>
            <person name="Pelletier E."/>
            <person name="Niang G."/>
            <person name="Scheremetjew M."/>
            <person name="Finn R."/>
            <person name="Kale V."/>
            <person name="Holt S."/>
            <person name="Cochrane G."/>
            <person name="Meng A."/>
            <person name="Brown T."/>
            <person name="Cohen L."/>
        </authorList>
    </citation>
    <scope>NUCLEOTIDE SEQUENCE</scope>
    <source>
        <strain evidence="4">Isolate 1302-5</strain>
    </source>
</reference>
<feature type="signal peptide" evidence="2">
    <location>
        <begin position="1"/>
        <end position="28"/>
    </location>
</feature>
<dbReference type="Pfam" id="PF07819">
    <property type="entry name" value="PGAP1"/>
    <property type="match status" value="1"/>
</dbReference>
<dbReference type="GO" id="GO:0015031">
    <property type="term" value="P:protein transport"/>
    <property type="evidence" value="ECO:0007669"/>
    <property type="project" value="UniProtKB-KW"/>
</dbReference>
<evidence type="ECO:0000259" key="3">
    <source>
        <dbReference type="Pfam" id="PF07819"/>
    </source>
</evidence>
<dbReference type="InterPro" id="IPR012908">
    <property type="entry name" value="PGAP1-ab_dom-like"/>
</dbReference>
<proteinExistence type="inferred from homology"/>
<dbReference type="PANTHER" id="PTHR47909:SF2">
    <property type="entry name" value="GPI INOSITOL-DEACYLASE"/>
    <property type="match status" value="1"/>
</dbReference>
<evidence type="ECO:0000256" key="2">
    <source>
        <dbReference type="SAM" id="SignalP"/>
    </source>
</evidence>
<dbReference type="GO" id="GO:0016788">
    <property type="term" value="F:hydrolase activity, acting on ester bonds"/>
    <property type="evidence" value="ECO:0007669"/>
    <property type="project" value="InterPro"/>
</dbReference>
<comment type="function">
    <text evidence="1">Involved in inositol deacylation of GPI-anchored proteins which plays important roles in the quality control and ER-associated degradation of GPI-anchored proteins.</text>
</comment>
<gene>
    <name evidence="4" type="ORF">OAUR00152_LOCUS27949</name>
</gene>
<dbReference type="PANTHER" id="PTHR47909">
    <property type="entry name" value="ALPHA/BETA-HYDROLASES SUPERFAMILY PROTEIN"/>
    <property type="match status" value="1"/>
</dbReference>
<comment type="similarity">
    <text evidence="1">Belongs to the GPI inositol-deacylase family.</text>
</comment>
<keyword evidence="1" id="KW-0256">Endoplasmic reticulum</keyword>
<keyword evidence="1" id="KW-0472">Membrane</keyword>
<dbReference type="EMBL" id="HBKQ01040571">
    <property type="protein sequence ID" value="CAE2263640.1"/>
    <property type="molecule type" value="Transcribed_RNA"/>
</dbReference>
<dbReference type="InterPro" id="IPR029058">
    <property type="entry name" value="AB_hydrolase_fold"/>
</dbReference>
<evidence type="ECO:0000256" key="1">
    <source>
        <dbReference type="RuleBase" id="RU365011"/>
    </source>
</evidence>
<keyword evidence="1" id="KW-0813">Transport</keyword>
<keyword evidence="1" id="KW-0378">Hydrolase</keyword>
<sequence length="361" mass="38161">MSAGGRNISTMLSLLLFASLLAPSLVSAFFVPRGSLGISTISPLESATKIAIASSGIDAALMTTEETVGKSSENRVAVLICPAQFCVPVDYDTLIADIKDSASKSSVSIGTCKVAPLPRTEWIKVARNLPTRSFIDSTLPVYKTLDWYFEAMEDAISSIFAEEGVDVNLCIIGHSIGGWVARAYLGGLSGSATSVSKLAQRKCSSLITLGTPHSSPEGALVDQTRGLLKEVEEASACSPAALIEQGIDVTCVGSTSLAGKVFTADVEEFVAATSYLPLLGRLDDSVKGDGIVPTELAFMDAPARRIEIKSCEITGNLVRHAHVLPTPWNLIDGSAPSISLPKDFSWYGSPGVIDQWAQYIK</sequence>
<keyword evidence="2" id="KW-0732">Signal</keyword>
<feature type="chain" id="PRO_5031495269" description="GPI inositol-deacylase" evidence="2">
    <location>
        <begin position="29"/>
        <end position="361"/>
    </location>
</feature>
<name>A0A7S4JHB3_9STRA</name>
<keyword evidence="1" id="KW-0653">Protein transport</keyword>
<comment type="subcellular location">
    <subcellularLocation>
        <location evidence="1">Endoplasmic reticulum membrane</location>
    </subcellularLocation>
</comment>